<evidence type="ECO:0000313" key="2">
    <source>
        <dbReference type="Proteomes" id="UP000053424"/>
    </source>
</evidence>
<dbReference type="AlphaFoldDB" id="A0A0C3CL77"/>
<keyword evidence="2" id="KW-1185">Reference proteome</keyword>
<protein>
    <submittedName>
        <fullName evidence="1">Uncharacterized protein</fullName>
    </submittedName>
</protein>
<gene>
    <name evidence="1" type="ORF">M413DRAFT_364949</name>
</gene>
<name>A0A0C3CL77_HEBCY</name>
<dbReference type="Proteomes" id="UP000053424">
    <property type="component" value="Unassembled WGS sequence"/>
</dbReference>
<reference evidence="2" key="2">
    <citation type="submission" date="2015-01" db="EMBL/GenBank/DDBJ databases">
        <title>Evolutionary Origins and Diversification of the Mycorrhizal Mutualists.</title>
        <authorList>
            <consortium name="DOE Joint Genome Institute"/>
            <consortium name="Mycorrhizal Genomics Consortium"/>
            <person name="Kohler A."/>
            <person name="Kuo A."/>
            <person name="Nagy L.G."/>
            <person name="Floudas D."/>
            <person name="Copeland A."/>
            <person name="Barry K.W."/>
            <person name="Cichocki N."/>
            <person name="Veneault-Fourrey C."/>
            <person name="LaButti K."/>
            <person name="Lindquist E.A."/>
            <person name="Lipzen A."/>
            <person name="Lundell T."/>
            <person name="Morin E."/>
            <person name="Murat C."/>
            <person name="Riley R."/>
            <person name="Ohm R."/>
            <person name="Sun H."/>
            <person name="Tunlid A."/>
            <person name="Henrissat B."/>
            <person name="Grigoriev I.V."/>
            <person name="Hibbett D.S."/>
            <person name="Martin F."/>
        </authorList>
    </citation>
    <scope>NUCLEOTIDE SEQUENCE [LARGE SCALE GENOMIC DNA]</scope>
    <source>
        <strain evidence="2">h7</strain>
    </source>
</reference>
<organism evidence="1 2">
    <name type="scientific">Hebeloma cylindrosporum</name>
    <dbReference type="NCBI Taxonomy" id="76867"/>
    <lineage>
        <taxon>Eukaryota</taxon>
        <taxon>Fungi</taxon>
        <taxon>Dikarya</taxon>
        <taxon>Basidiomycota</taxon>
        <taxon>Agaricomycotina</taxon>
        <taxon>Agaricomycetes</taxon>
        <taxon>Agaricomycetidae</taxon>
        <taxon>Agaricales</taxon>
        <taxon>Agaricineae</taxon>
        <taxon>Hymenogastraceae</taxon>
        <taxon>Hebeloma</taxon>
    </lineage>
</organism>
<reference evidence="1 2" key="1">
    <citation type="submission" date="2014-04" db="EMBL/GenBank/DDBJ databases">
        <authorList>
            <consortium name="DOE Joint Genome Institute"/>
            <person name="Kuo A."/>
            <person name="Gay G."/>
            <person name="Dore J."/>
            <person name="Kohler A."/>
            <person name="Nagy L.G."/>
            <person name="Floudas D."/>
            <person name="Copeland A."/>
            <person name="Barry K.W."/>
            <person name="Cichocki N."/>
            <person name="Veneault-Fourrey C."/>
            <person name="LaButti K."/>
            <person name="Lindquist E.A."/>
            <person name="Lipzen A."/>
            <person name="Lundell T."/>
            <person name="Morin E."/>
            <person name="Murat C."/>
            <person name="Sun H."/>
            <person name="Tunlid A."/>
            <person name="Henrissat B."/>
            <person name="Grigoriev I.V."/>
            <person name="Hibbett D.S."/>
            <person name="Martin F."/>
            <person name="Nordberg H.P."/>
            <person name="Cantor M.N."/>
            <person name="Hua S.X."/>
        </authorList>
    </citation>
    <scope>NUCLEOTIDE SEQUENCE [LARGE SCALE GENOMIC DNA]</scope>
    <source>
        <strain evidence="2">h7</strain>
    </source>
</reference>
<dbReference type="HOGENOM" id="CLU_1806404_0_0_1"/>
<dbReference type="EMBL" id="KN831773">
    <property type="protein sequence ID" value="KIM44884.1"/>
    <property type="molecule type" value="Genomic_DNA"/>
</dbReference>
<accession>A0A0C3CL77</accession>
<proteinExistence type="predicted"/>
<sequence>MDFITSHTMRLFEFTTYVAHLQREGSQSSTEKCIILGRIGKEFALSPLPEPSHSKDPPKSQKVAVFPPETPLFLDLLLAPNSKVPGCCQTPRETSPNFLCVLQLADRTSARFRGKPREHPHDLSRDQAFQSTQPESLLLMNCS</sequence>
<evidence type="ECO:0000313" key="1">
    <source>
        <dbReference type="EMBL" id="KIM44884.1"/>
    </source>
</evidence>